<dbReference type="PANTHER" id="PTHR43439">
    <property type="entry name" value="PHENYLACETATE-COENZYME A LIGASE"/>
    <property type="match status" value="1"/>
</dbReference>
<dbReference type="PATRIC" id="fig|1704032.3.peg.1169"/>
<comment type="subunit">
    <text evidence="1">Monomer.</text>
</comment>
<dbReference type="EC" id="6.2.1.30" evidence="6 9"/>
<comment type="similarity">
    <text evidence="5 9">Belongs to the phenylacetyl-CoA ligase family.</text>
</comment>
<evidence type="ECO:0000256" key="5">
    <source>
        <dbReference type="ARBA" id="ARBA00061566"/>
    </source>
</evidence>
<dbReference type="Pfam" id="PF14535">
    <property type="entry name" value="AMP-binding_C_2"/>
    <property type="match status" value="1"/>
</dbReference>
<dbReference type="InterPro" id="IPR028154">
    <property type="entry name" value="AMP-dep_Lig_C"/>
</dbReference>
<accession>A0A0S7XQ21</accession>
<name>A0A0S7XQ21_9BACT</name>
<dbReference type="PANTHER" id="PTHR43439:SF1">
    <property type="entry name" value="PHENYLACETATE-COENZYME A LIGASE"/>
    <property type="match status" value="1"/>
</dbReference>
<evidence type="ECO:0000256" key="8">
    <source>
        <dbReference type="ARBA" id="ARBA00075111"/>
    </source>
</evidence>
<dbReference type="Pfam" id="PF00501">
    <property type="entry name" value="AMP-binding"/>
    <property type="match status" value="1"/>
</dbReference>
<evidence type="ECO:0000313" key="13">
    <source>
        <dbReference type="Proteomes" id="UP000052020"/>
    </source>
</evidence>
<comment type="pathway">
    <text evidence="4 9">Aromatic compound metabolism; phenylacetate degradation.</text>
</comment>
<dbReference type="FunFam" id="3.40.50.12780:FF:000016">
    <property type="entry name" value="Phenylacetate-coenzyme A ligase"/>
    <property type="match status" value="1"/>
</dbReference>
<dbReference type="Gene3D" id="3.40.50.12780">
    <property type="entry name" value="N-terminal domain of ligase-like"/>
    <property type="match status" value="1"/>
</dbReference>
<gene>
    <name evidence="12" type="ORF">AMK68_01255</name>
</gene>
<dbReference type="InterPro" id="IPR000873">
    <property type="entry name" value="AMP-dep_synth/lig_dom"/>
</dbReference>
<comment type="catalytic activity">
    <reaction evidence="9">
        <text>2-phenylacetate + ATP + CoA = phenylacetyl-CoA + AMP + diphosphate</text>
        <dbReference type="Rhea" id="RHEA:20956"/>
        <dbReference type="ChEBI" id="CHEBI:18401"/>
        <dbReference type="ChEBI" id="CHEBI:30616"/>
        <dbReference type="ChEBI" id="CHEBI:33019"/>
        <dbReference type="ChEBI" id="CHEBI:57287"/>
        <dbReference type="ChEBI" id="CHEBI:57390"/>
        <dbReference type="ChEBI" id="CHEBI:456215"/>
        <dbReference type="EC" id="6.2.1.30"/>
    </reaction>
</comment>
<dbReference type="GO" id="GO:0010124">
    <property type="term" value="P:phenylacetate catabolic process"/>
    <property type="evidence" value="ECO:0007669"/>
    <property type="project" value="UniProtKB-UniRule"/>
</dbReference>
<evidence type="ECO:0000256" key="2">
    <source>
        <dbReference type="ARBA" id="ARBA00022598"/>
    </source>
</evidence>
<evidence type="ECO:0000256" key="4">
    <source>
        <dbReference type="ARBA" id="ARBA00060591"/>
    </source>
</evidence>
<dbReference type="GO" id="GO:0047475">
    <property type="term" value="F:phenylacetate-CoA ligase activity"/>
    <property type="evidence" value="ECO:0007669"/>
    <property type="project" value="UniProtKB-EC"/>
</dbReference>
<comment type="caution">
    <text evidence="12">The sequence shown here is derived from an EMBL/GenBank/DDBJ whole genome shotgun (WGS) entry which is preliminary data.</text>
</comment>
<dbReference type="InterPro" id="IPR011880">
    <property type="entry name" value="PA_CoA_ligase"/>
</dbReference>
<evidence type="ECO:0000256" key="9">
    <source>
        <dbReference type="PIRNR" id="PIRNR006444"/>
    </source>
</evidence>
<comment type="function">
    <text evidence="9">Catalyzes the activation of phenylacetic acid (PA) to phenylacetyl-CoA (PA-CoA).</text>
</comment>
<evidence type="ECO:0000259" key="11">
    <source>
        <dbReference type="Pfam" id="PF14535"/>
    </source>
</evidence>
<evidence type="ECO:0000259" key="10">
    <source>
        <dbReference type="Pfam" id="PF00501"/>
    </source>
</evidence>
<evidence type="ECO:0000256" key="1">
    <source>
        <dbReference type="ARBA" id="ARBA00011245"/>
    </source>
</evidence>
<dbReference type="InterPro" id="IPR051414">
    <property type="entry name" value="Adenylate-forming_Reductase"/>
</dbReference>
<dbReference type="InterPro" id="IPR045851">
    <property type="entry name" value="AMP-bd_C_sf"/>
</dbReference>
<dbReference type="Gene3D" id="3.30.300.30">
    <property type="match status" value="1"/>
</dbReference>
<evidence type="ECO:0000256" key="7">
    <source>
        <dbReference type="ARBA" id="ARBA00068695"/>
    </source>
</evidence>
<keyword evidence="3 9" id="KW-0547">Nucleotide-binding</keyword>
<evidence type="ECO:0000256" key="6">
    <source>
        <dbReference type="ARBA" id="ARBA00066629"/>
    </source>
</evidence>
<dbReference type="Proteomes" id="UP000052020">
    <property type="component" value="Unassembled WGS sequence"/>
</dbReference>
<proteinExistence type="inferred from homology"/>
<reference evidence="12 13" key="1">
    <citation type="journal article" date="2015" name="Microbiome">
        <title>Genomic resolution of linkages in carbon, nitrogen, and sulfur cycling among widespread estuary sediment bacteria.</title>
        <authorList>
            <person name="Baker B.J."/>
            <person name="Lazar C.S."/>
            <person name="Teske A.P."/>
            <person name="Dick G.J."/>
        </authorList>
    </citation>
    <scope>NUCLEOTIDE SEQUENCE [LARGE SCALE GENOMIC DNA]</scope>
    <source>
        <strain evidence="12">DG_56</strain>
    </source>
</reference>
<dbReference type="InterPro" id="IPR042099">
    <property type="entry name" value="ANL_N_sf"/>
</dbReference>
<feature type="domain" description="AMP-dependent synthetase/ligase" evidence="10">
    <location>
        <begin position="79"/>
        <end position="285"/>
    </location>
</feature>
<dbReference type="GO" id="GO:0000166">
    <property type="term" value="F:nucleotide binding"/>
    <property type="evidence" value="ECO:0007669"/>
    <property type="project" value="UniProtKB-KW"/>
</dbReference>
<protein>
    <recommendedName>
        <fullName evidence="7 9">Phenylacetate-coenzyme A ligase</fullName>
        <ecNumber evidence="6 9">6.2.1.30</ecNumber>
    </recommendedName>
    <alternativeName>
        <fullName evidence="8 9">Phenylacetyl-CoA ligase</fullName>
    </alternativeName>
</protein>
<keyword evidence="2 9" id="KW-0436">Ligase</keyword>
<dbReference type="SUPFAM" id="SSF56801">
    <property type="entry name" value="Acetyl-CoA synthetase-like"/>
    <property type="match status" value="1"/>
</dbReference>
<evidence type="ECO:0000256" key="3">
    <source>
        <dbReference type="ARBA" id="ARBA00022741"/>
    </source>
</evidence>
<evidence type="ECO:0000313" key="12">
    <source>
        <dbReference type="EMBL" id="KPJ64592.1"/>
    </source>
</evidence>
<dbReference type="CDD" id="cd05913">
    <property type="entry name" value="PaaK"/>
    <property type="match status" value="1"/>
</dbReference>
<dbReference type="AlphaFoldDB" id="A0A0S7XQ21"/>
<feature type="domain" description="AMP-dependent ligase C-terminal" evidence="11">
    <location>
        <begin position="335"/>
        <end position="431"/>
    </location>
</feature>
<dbReference type="EMBL" id="LIZY01000018">
    <property type="protein sequence ID" value="KPJ64592.1"/>
    <property type="molecule type" value="Genomic_DNA"/>
</dbReference>
<organism evidence="12 13">
    <name type="scientific">candidate division KD3-62 bacterium DG_56</name>
    <dbReference type="NCBI Taxonomy" id="1704032"/>
    <lineage>
        <taxon>Bacteria</taxon>
        <taxon>candidate division KD3-62</taxon>
    </lineage>
</organism>
<dbReference type="PIRSF" id="PIRSF006444">
    <property type="entry name" value="PaaK"/>
    <property type="match status" value="1"/>
</dbReference>
<sequence length="437" mass="49296">MPVWSKRWECMDREELQQVQLERLQATVNRAYKNVRFYHQQMDAADLAPEDVQSLQDIRRFPFTTKDDMREGYPYEMFAVPLREIVRIHASSGTTGQPTVCGYTKRDLQTWSELVARIMTAGGVTRNDVVQIFFGYGLFTGAFGHHYGAEEIGASVIPASAGGTQRQIQLMQDFRTTALVGTPSYALYIAEVLEEMGIHPDQLSLRVGLFGAEPWSERMREAIENKLHITASDNYGLSEIIGPGVSGECEHRNGMHISEDHFLPEIIDPQTGELLEPGQEGELVITALTREAMPMIRFRTRDLTTLDVEPCPCGRTTARMARVGQRTDDMIIYRGVNIYPSQVEAILAEVEGTEPHFQIVLDRKGALDEMEVQVEVSPEIFPDTMRKLVEMEERIRSRLAAQIGISPRIKLVEPKTLERTSGKAQRVIDRRPDAEGG</sequence>
<dbReference type="UniPathway" id="UPA00930"/>